<dbReference type="Pfam" id="PF03721">
    <property type="entry name" value="UDPG_MGDP_dh_N"/>
    <property type="match status" value="1"/>
</dbReference>
<dbReference type="PANTHER" id="PTHR43750:SF3">
    <property type="entry name" value="UDP-GLUCOSE 6-DEHYDROGENASE TUAD"/>
    <property type="match status" value="1"/>
</dbReference>
<evidence type="ECO:0000256" key="5">
    <source>
        <dbReference type="ARBA" id="ARBA00023002"/>
    </source>
</evidence>
<dbReference type="Proteomes" id="UP000186720">
    <property type="component" value="Unassembled WGS sequence"/>
</dbReference>
<dbReference type="SMART" id="SM00984">
    <property type="entry name" value="UDPG_MGDP_dh_C"/>
    <property type="match status" value="1"/>
</dbReference>
<dbReference type="STRING" id="1302689.RG47T_0600"/>
<evidence type="ECO:0000256" key="2">
    <source>
        <dbReference type="ARBA" id="ARBA00006601"/>
    </source>
</evidence>
<feature type="domain" description="UDP-glucose/GDP-mannose dehydrogenase C-terminal" evidence="12">
    <location>
        <begin position="315"/>
        <end position="417"/>
    </location>
</feature>
<comment type="caution">
    <text evidence="13">The sequence shown here is derived from an EMBL/GenBank/DDBJ whole genome shotgun (WGS) entry which is preliminary data.</text>
</comment>
<evidence type="ECO:0000256" key="9">
    <source>
        <dbReference type="PIRSR" id="PIRSR500134-1"/>
    </source>
</evidence>
<evidence type="ECO:0000256" key="3">
    <source>
        <dbReference type="ARBA" id="ARBA00012954"/>
    </source>
</evidence>
<dbReference type="PIRSF" id="PIRSF000124">
    <property type="entry name" value="UDPglc_GDPman_dh"/>
    <property type="match status" value="1"/>
</dbReference>
<feature type="binding site" evidence="11">
    <location>
        <position position="329"/>
    </location>
    <ligand>
        <name>NAD(+)</name>
        <dbReference type="ChEBI" id="CHEBI:57540"/>
    </ligand>
</feature>
<comment type="similarity">
    <text evidence="2 8">Belongs to the UDP-glucose/GDP-mannose dehydrogenase family.</text>
</comment>
<name>A0A1Q5ZTS0_9SPHI</name>
<dbReference type="GO" id="GO:0051287">
    <property type="term" value="F:NAD binding"/>
    <property type="evidence" value="ECO:0007669"/>
    <property type="project" value="InterPro"/>
</dbReference>
<dbReference type="GO" id="GO:0006065">
    <property type="term" value="P:UDP-glucuronate biosynthetic process"/>
    <property type="evidence" value="ECO:0007669"/>
    <property type="project" value="UniProtKB-UniPathway"/>
</dbReference>
<dbReference type="SUPFAM" id="SSF52413">
    <property type="entry name" value="UDP-glucose/GDP-mannose dehydrogenase C-terminal domain"/>
    <property type="match status" value="1"/>
</dbReference>
<evidence type="ECO:0000256" key="6">
    <source>
        <dbReference type="ARBA" id="ARBA00023027"/>
    </source>
</evidence>
<dbReference type="GO" id="GO:0003979">
    <property type="term" value="F:UDP-glucose 6-dehydrogenase activity"/>
    <property type="evidence" value="ECO:0007669"/>
    <property type="project" value="UniProtKB-EC"/>
</dbReference>
<evidence type="ECO:0000256" key="1">
    <source>
        <dbReference type="ARBA" id="ARBA00004701"/>
    </source>
</evidence>
<feature type="binding site" evidence="10">
    <location>
        <position position="322"/>
    </location>
    <ligand>
        <name>substrate</name>
    </ligand>
</feature>
<feature type="active site" description="Nucleophile" evidence="9">
    <location>
        <position position="261"/>
    </location>
</feature>
<gene>
    <name evidence="13" type="ORF">RG47T_0600</name>
</gene>
<dbReference type="Pfam" id="PF03720">
    <property type="entry name" value="UDPG_MGDP_dh_C"/>
    <property type="match status" value="1"/>
</dbReference>
<dbReference type="Gene3D" id="3.40.50.720">
    <property type="entry name" value="NAD(P)-binding Rossmann-like Domain"/>
    <property type="match status" value="2"/>
</dbReference>
<comment type="catalytic activity">
    <reaction evidence="7 8">
        <text>UDP-alpha-D-glucose + 2 NAD(+) + H2O = UDP-alpha-D-glucuronate + 2 NADH + 3 H(+)</text>
        <dbReference type="Rhea" id="RHEA:23596"/>
        <dbReference type="ChEBI" id="CHEBI:15377"/>
        <dbReference type="ChEBI" id="CHEBI:15378"/>
        <dbReference type="ChEBI" id="CHEBI:57540"/>
        <dbReference type="ChEBI" id="CHEBI:57945"/>
        <dbReference type="ChEBI" id="CHEBI:58052"/>
        <dbReference type="ChEBI" id="CHEBI:58885"/>
        <dbReference type="EC" id="1.1.1.22"/>
    </reaction>
</comment>
<keyword evidence="6 8" id="KW-0520">NAD</keyword>
<dbReference type="InterPro" id="IPR001732">
    <property type="entry name" value="UDP-Glc/GDP-Man_DH_N"/>
</dbReference>
<dbReference type="InterPro" id="IPR014026">
    <property type="entry name" value="UDP-Glc/GDP-Man_DH_dimer"/>
</dbReference>
<evidence type="ECO:0000256" key="7">
    <source>
        <dbReference type="ARBA" id="ARBA00047473"/>
    </source>
</evidence>
<feature type="binding site" evidence="10">
    <location>
        <position position="205"/>
    </location>
    <ligand>
        <name>substrate</name>
    </ligand>
</feature>
<feature type="binding site" evidence="11">
    <location>
        <position position="121"/>
    </location>
    <ligand>
        <name>NAD(+)</name>
        <dbReference type="ChEBI" id="CHEBI:57540"/>
    </ligand>
</feature>
<dbReference type="OrthoDB" id="9803238at2"/>
<dbReference type="InterPro" id="IPR036291">
    <property type="entry name" value="NAD(P)-bd_dom_sf"/>
</dbReference>
<accession>A0A1Q5ZTS0</accession>
<dbReference type="EMBL" id="MPPL01000001">
    <property type="protein sequence ID" value="OKS85156.1"/>
    <property type="molecule type" value="Genomic_DNA"/>
</dbReference>
<dbReference type="EC" id="1.1.1.22" evidence="3 8"/>
<dbReference type="InterPro" id="IPR008927">
    <property type="entry name" value="6-PGluconate_DH-like_C_sf"/>
</dbReference>
<sequence>MKIAVVGTGYVGLVTGTCLAETGNDVVCVDINVQKVEKMKAGELPIYEPGLEQIFHRNISQGRLHFTTNLAEAIAEAKIIFLALPTPPGGDGAADLSYVLGAAKDIAKLITDYKVIVTKSTVPVGTADKVRAVMSPETTVEFAVVSNPEFLREGVAVEDFMKPDRVVVGTTDERARKLMGELYGPYVRQGNPVIFMDERSSELTKYAANSFLATKISFMNEIANMCELVGADVDMVRRGIGADERIGKRFLFAGIGYGGSCFPKDVQALAKSAEEHQYDFKILNSVMSVNEIQKKVLVEKVKKYYNGELKGKHFALWGLAFKPETDDIREAPALYIIDELIEAGATVTAFDPEAMPNIKAVVGDKITYGTNAYDTLENADALLILTEWSLFRTPDFDKLSATLNSKVIFDGRNLYDLDKMIDCGFYYNSIGRKVVGK</sequence>
<proteinExistence type="inferred from homology"/>
<protein>
    <recommendedName>
        <fullName evidence="4 8">UDP-glucose 6-dehydrogenase</fullName>
        <ecNumber evidence="3 8">1.1.1.22</ecNumber>
    </recommendedName>
</protein>
<evidence type="ECO:0000256" key="8">
    <source>
        <dbReference type="PIRNR" id="PIRNR000124"/>
    </source>
</evidence>
<feature type="binding site" evidence="11">
    <location>
        <position position="86"/>
    </location>
    <ligand>
        <name>NAD(+)</name>
        <dbReference type="ChEBI" id="CHEBI:57540"/>
    </ligand>
</feature>
<evidence type="ECO:0000256" key="4">
    <source>
        <dbReference type="ARBA" id="ARBA00015132"/>
    </source>
</evidence>
<dbReference type="InterPro" id="IPR028357">
    <property type="entry name" value="UDPglc_DH_bac"/>
</dbReference>
<feature type="binding site" evidence="11">
    <location>
        <position position="35"/>
    </location>
    <ligand>
        <name>NAD(+)</name>
        <dbReference type="ChEBI" id="CHEBI:57540"/>
    </ligand>
</feature>
<feature type="binding site" evidence="10">
    <location>
        <position position="258"/>
    </location>
    <ligand>
        <name>substrate</name>
    </ligand>
</feature>
<dbReference type="PANTHER" id="PTHR43750">
    <property type="entry name" value="UDP-GLUCOSE 6-DEHYDROGENASE TUAD"/>
    <property type="match status" value="1"/>
</dbReference>
<evidence type="ECO:0000256" key="11">
    <source>
        <dbReference type="PIRSR" id="PIRSR500134-3"/>
    </source>
</evidence>
<evidence type="ECO:0000259" key="12">
    <source>
        <dbReference type="SMART" id="SM00984"/>
    </source>
</evidence>
<comment type="pathway">
    <text evidence="1">Nucleotide-sugar biosynthesis; UDP-alpha-D-glucuronate biosynthesis; UDP-alpha-D-glucuronate from UDP-alpha-D-glucose: step 1/1.</text>
</comment>
<dbReference type="SUPFAM" id="SSF51735">
    <property type="entry name" value="NAD(P)-binding Rossmann-fold domains"/>
    <property type="match status" value="1"/>
</dbReference>
<evidence type="ECO:0000256" key="10">
    <source>
        <dbReference type="PIRSR" id="PIRSR500134-2"/>
    </source>
</evidence>
<feature type="binding site" evidence="10">
    <location>
        <begin position="250"/>
        <end position="254"/>
    </location>
    <ligand>
        <name>substrate</name>
    </ligand>
</feature>
<dbReference type="Pfam" id="PF00984">
    <property type="entry name" value="UDPG_MGDP_dh"/>
    <property type="match status" value="1"/>
</dbReference>
<dbReference type="RefSeq" id="WP_074487995.1">
    <property type="nucleotide sequence ID" value="NZ_FPAM01000001.1"/>
</dbReference>
<keyword evidence="14" id="KW-1185">Reference proteome</keyword>
<dbReference type="InterPro" id="IPR014027">
    <property type="entry name" value="UDP-Glc/GDP-Man_DH_C"/>
</dbReference>
<dbReference type="NCBIfam" id="TIGR03026">
    <property type="entry name" value="NDP-sugDHase"/>
    <property type="match status" value="1"/>
</dbReference>
<dbReference type="Gene3D" id="1.20.5.100">
    <property type="entry name" value="Cytochrome c1, transmembrane anchor, C-terminal"/>
    <property type="match status" value="1"/>
</dbReference>
<dbReference type="SUPFAM" id="SSF48179">
    <property type="entry name" value="6-phosphogluconate dehydrogenase C-terminal domain-like"/>
    <property type="match status" value="1"/>
</dbReference>
<feature type="binding site" evidence="11">
    <location>
        <position position="264"/>
    </location>
    <ligand>
        <name>NAD(+)</name>
        <dbReference type="ChEBI" id="CHEBI:57540"/>
    </ligand>
</feature>
<dbReference type="InterPro" id="IPR017476">
    <property type="entry name" value="UDP-Glc/GDP-Man"/>
</dbReference>
<evidence type="ECO:0000313" key="14">
    <source>
        <dbReference type="Proteomes" id="UP000186720"/>
    </source>
</evidence>
<feature type="binding site" evidence="10">
    <location>
        <begin position="150"/>
        <end position="153"/>
    </location>
    <ligand>
        <name>substrate</name>
    </ligand>
</feature>
<keyword evidence="5 8" id="KW-0560">Oxidoreductase</keyword>
<feature type="binding site" evidence="11">
    <location>
        <position position="30"/>
    </location>
    <ligand>
        <name>NAD(+)</name>
        <dbReference type="ChEBI" id="CHEBI:57540"/>
    </ligand>
</feature>
<dbReference type="GO" id="GO:0000271">
    <property type="term" value="P:polysaccharide biosynthetic process"/>
    <property type="evidence" value="ECO:0007669"/>
    <property type="project" value="InterPro"/>
</dbReference>
<feature type="binding site" evidence="11">
    <location>
        <position position="153"/>
    </location>
    <ligand>
        <name>NAD(+)</name>
        <dbReference type="ChEBI" id="CHEBI:57540"/>
    </ligand>
</feature>
<dbReference type="InterPro" id="IPR036220">
    <property type="entry name" value="UDP-Glc/GDP-Man_DH_C_sf"/>
</dbReference>
<dbReference type="AlphaFoldDB" id="A0A1Q5ZTS0"/>
<organism evidence="13 14">
    <name type="scientific">Mucilaginibacter polytrichastri</name>
    <dbReference type="NCBI Taxonomy" id="1302689"/>
    <lineage>
        <taxon>Bacteria</taxon>
        <taxon>Pseudomonadati</taxon>
        <taxon>Bacteroidota</taxon>
        <taxon>Sphingobacteriia</taxon>
        <taxon>Sphingobacteriales</taxon>
        <taxon>Sphingobacteriaceae</taxon>
        <taxon>Mucilaginibacter</taxon>
    </lineage>
</organism>
<reference evidence="13 14" key="1">
    <citation type="submission" date="2016-11" db="EMBL/GenBank/DDBJ databases">
        <title>Whole Genome Sequencing of Mucilaginibacter polytrichastri RG4-7(T) isolated from the moss sample.</title>
        <authorList>
            <person name="Li Y."/>
        </authorList>
    </citation>
    <scope>NUCLEOTIDE SEQUENCE [LARGE SCALE GENOMIC DNA]</scope>
    <source>
        <strain evidence="13 14">RG4-7</strain>
    </source>
</reference>
<evidence type="ECO:0000313" key="13">
    <source>
        <dbReference type="EMBL" id="OKS85156.1"/>
    </source>
</evidence>
<dbReference type="UniPathway" id="UPA00038">
    <property type="reaction ID" value="UER00491"/>
</dbReference>
<dbReference type="PIRSF" id="PIRSF500134">
    <property type="entry name" value="UDPglc_DH_bac"/>
    <property type="match status" value="1"/>
</dbReference>